<dbReference type="Proteomes" id="UP000009047">
    <property type="component" value="Chromosome"/>
</dbReference>
<keyword evidence="2" id="KW-1185">Reference proteome</keyword>
<evidence type="ECO:0000313" key="1">
    <source>
        <dbReference type="EMBL" id="ADK86030.1"/>
    </source>
</evidence>
<dbReference type="STRING" id="644282.Deba_2676"/>
<dbReference type="RefSeq" id="WP_013259469.1">
    <property type="nucleotide sequence ID" value="NC_014365.1"/>
</dbReference>
<dbReference type="KEGG" id="dbr:Deba_2676"/>
<evidence type="ECO:0000313" key="2">
    <source>
        <dbReference type="Proteomes" id="UP000009047"/>
    </source>
</evidence>
<reference evidence="1 2" key="1">
    <citation type="journal article" date="2010" name="Stand. Genomic Sci.">
        <title>Complete genome sequence of Desulfarculus baarsii type strain (2st14).</title>
        <authorList>
            <person name="Sun H."/>
            <person name="Spring S."/>
            <person name="Lapidus A."/>
            <person name="Davenport K."/>
            <person name="Del Rio T.G."/>
            <person name="Tice H."/>
            <person name="Nolan M."/>
            <person name="Copeland A."/>
            <person name="Cheng J.F."/>
            <person name="Lucas S."/>
            <person name="Tapia R."/>
            <person name="Goodwin L."/>
            <person name="Pitluck S."/>
            <person name="Ivanova N."/>
            <person name="Pagani I."/>
            <person name="Mavromatis K."/>
            <person name="Ovchinnikova G."/>
            <person name="Pati A."/>
            <person name="Chen A."/>
            <person name="Palaniappan K."/>
            <person name="Hauser L."/>
            <person name="Chang Y.J."/>
            <person name="Jeffries C.D."/>
            <person name="Detter J.C."/>
            <person name="Han C."/>
            <person name="Rohde M."/>
            <person name="Brambilla E."/>
            <person name="Goker M."/>
            <person name="Woyke T."/>
            <person name="Bristow J."/>
            <person name="Eisen J.A."/>
            <person name="Markowitz V."/>
            <person name="Hugenholtz P."/>
            <person name="Kyrpides N.C."/>
            <person name="Klenk H.P."/>
            <person name="Land M."/>
        </authorList>
    </citation>
    <scope>NUCLEOTIDE SEQUENCE [LARGE SCALE GENOMIC DNA]</scope>
    <source>
        <strain evidence="2">ATCC 33931 / DSM 2075 / LMG 7858 / VKM B-1802 / 2st14</strain>
    </source>
</reference>
<gene>
    <name evidence="1" type="ordered locus">Deba_2676</name>
</gene>
<proteinExistence type="predicted"/>
<dbReference type="AlphaFoldDB" id="E1QKD7"/>
<sequence>MSALESHDQVLHFWCPMLGQTMHFGYCRKMQGGLPCHRVLVCFGPHFDVQGFLNEHFTPQQQEQFLAAPKSRLERILDAADQVRQKQDQGQ</sequence>
<protein>
    <submittedName>
        <fullName evidence="1">Uncharacterized protein</fullName>
    </submittedName>
</protein>
<dbReference type="OrthoDB" id="5421967at2"/>
<name>E1QKD7_DESB2</name>
<accession>E1QKD7</accession>
<dbReference type="EMBL" id="CP002085">
    <property type="protein sequence ID" value="ADK86030.1"/>
    <property type="molecule type" value="Genomic_DNA"/>
</dbReference>
<dbReference type="HOGENOM" id="CLU_176134_0_0_7"/>
<organism evidence="1 2">
    <name type="scientific">Desulfarculus baarsii (strain ATCC 33931 / DSM 2075 / LMG 7858 / VKM B-1802 / 2st14)</name>
    <dbReference type="NCBI Taxonomy" id="644282"/>
    <lineage>
        <taxon>Bacteria</taxon>
        <taxon>Pseudomonadati</taxon>
        <taxon>Thermodesulfobacteriota</taxon>
        <taxon>Desulfarculia</taxon>
        <taxon>Desulfarculales</taxon>
        <taxon>Desulfarculaceae</taxon>
        <taxon>Desulfarculus</taxon>
    </lineage>
</organism>